<gene>
    <name evidence="1" type="ORF">HDID_LOCUS5090</name>
</gene>
<accession>A0A0R3SJH7</accession>
<name>A0A0R3SJH7_HYMDI</name>
<reference evidence="3" key="1">
    <citation type="submission" date="2017-02" db="UniProtKB">
        <authorList>
            <consortium name="WormBaseParasite"/>
        </authorList>
    </citation>
    <scope>IDENTIFICATION</scope>
</reference>
<dbReference type="WBParaSite" id="HDID_0000509201-mRNA-1">
    <property type="protein sequence ID" value="HDID_0000509201-mRNA-1"/>
    <property type="gene ID" value="HDID_0000509201"/>
</dbReference>
<dbReference type="EMBL" id="UYSG01002329">
    <property type="protein sequence ID" value="VDL57408.1"/>
    <property type="molecule type" value="Genomic_DNA"/>
</dbReference>
<evidence type="ECO:0000313" key="1">
    <source>
        <dbReference type="EMBL" id="VDL57408.1"/>
    </source>
</evidence>
<reference evidence="1 2" key="2">
    <citation type="submission" date="2018-11" db="EMBL/GenBank/DDBJ databases">
        <authorList>
            <consortium name="Pathogen Informatics"/>
        </authorList>
    </citation>
    <scope>NUCLEOTIDE SEQUENCE [LARGE SCALE GENOMIC DNA]</scope>
</reference>
<proteinExistence type="predicted"/>
<organism evidence="3">
    <name type="scientific">Hymenolepis diminuta</name>
    <name type="common">Rat tapeworm</name>
    <dbReference type="NCBI Taxonomy" id="6216"/>
    <lineage>
        <taxon>Eukaryota</taxon>
        <taxon>Metazoa</taxon>
        <taxon>Spiralia</taxon>
        <taxon>Lophotrochozoa</taxon>
        <taxon>Platyhelminthes</taxon>
        <taxon>Cestoda</taxon>
        <taxon>Eucestoda</taxon>
        <taxon>Cyclophyllidea</taxon>
        <taxon>Hymenolepididae</taxon>
        <taxon>Hymenolepis</taxon>
    </lineage>
</organism>
<evidence type="ECO:0000313" key="2">
    <source>
        <dbReference type="Proteomes" id="UP000274504"/>
    </source>
</evidence>
<sequence>MGYVLNNVLLHENVQVEALNSCCLGDCGYVHKQQTGSRCLSVDSWNPLWTLHLHLQNLRKRMFQCQRSHLAHFELEQTWSLP</sequence>
<dbReference type="Proteomes" id="UP000274504">
    <property type="component" value="Unassembled WGS sequence"/>
</dbReference>
<dbReference type="AlphaFoldDB" id="A0A0R3SJH7"/>
<evidence type="ECO:0000313" key="3">
    <source>
        <dbReference type="WBParaSite" id="HDID_0000509201-mRNA-1"/>
    </source>
</evidence>
<protein>
    <submittedName>
        <fullName evidence="3">Apple domain-containing protein</fullName>
    </submittedName>
</protein>